<dbReference type="InterPro" id="IPR001434">
    <property type="entry name" value="OmcB-like_DUF11"/>
</dbReference>
<gene>
    <name evidence="3" type="ORF">GRI36_12150</name>
</gene>
<dbReference type="OrthoDB" id="5400913at2"/>
<keyword evidence="4" id="KW-1185">Reference proteome</keyword>
<comment type="caution">
    <text evidence="3">The sequence shown here is derived from an EMBL/GenBank/DDBJ whole genome shotgun (WGS) entry which is preliminary data.</text>
</comment>
<evidence type="ECO:0000256" key="1">
    <source>
        <dbReference type="SAM" id="SignalP"/>
    </source>
</evidence>
<proteinExistence type="predicted"/>
<name>A0A6I4SNW2_9SPHN</name>
<dbReference type="AlphaFoldDB" id="A0A6I4SNW2"/>
<feature type="chain" id="PRO_5026105009" evidence="1">
    <location>
        <begin position="44"/>
        <end position="688"/>
    </location>
</feature>
<sequence>MQNLNANSENKSFIAGVSRPVATRMLTSVLPFLALAVPGTAYAQQASNTATIGAPSGAIETNTANNSATDTDTIFATIVANDDTATGDFGIAGTTDVLNVLNLDTFNGAAATTADVTITAITAVPTGLTFDAADGSVDVVSGTAAGAYTFDYQICETANPTNCVDATATVNVSAPTITADADSVSGISGLAGGNNVLDVLDGDLLGGAAATTTNVTVSVTTAATPINGGPVPTLDTSTGLISVAPNTPAGTYDIVYQICDVINPTNCASETATITVDAAVIAADNDTATGINGADGGNDVVNVLTGDTIDGVQVNPADVVLTVDTPATPINGGPVPTLNTTTGSVSVPLGTPAGTYDIVYQICEALNPTNCTTATVSVTVDAPAIVADADSVTGVDGTAGAADVLDVIDGDTLNGANVTVGDVDVTVITGATAINGGPVPTLNTTTGLVSVAPNTPAGLYEITYQICDPLNPANCDTAVASVTVAAPAIAADADSVSGLNGVTGGSDVLDVLDGDTLNGQPVTAGNITVTVVTAATPINAGPVPTLDTATGQVQLPANTPAGTYTIDYQICDPINPTNCATETATIEVAPSVDLAITKDNGVTSVMSGDTVTYTLVVSNAGPDAATGALVRDVPGAGLTCTATNTVTITGDGVPAGTFTVGDLTGPGITLGTIGNGQSVTITYNCSVN</sequence>
<protein>
    <submittedName>
        <fullName evidence="3">DUF11 domain-containing protein</fullName>
    </submittedName>
</protein>
<dbReference type="EMBL" id="WTYS01000001">
    <property type="protein sequence ID" value="MXO57631.1"/>
    <property type="molecule type" value="Genomic_DNA"/>
</dbReference>
<dbReference type="Pfam" id="PF01345">
    <property type="entry name" value="DUF11"/>
    <property type="match status" value="1"/>
</dbReference>
<evidence type="ECO:0000259" key="2">
    <source>
        <dbReference type="Pfam" id="PF01345"/>
    </source>
</evidence>
<dbReference type="Proteomes" id="UP000468943">
    <property type="component" value="Unassembled WGS sequence"/>
</dbReference>
<accession>A0A6I4SNW2</accession>
<feature type="domain" description="DUF11" evidence="2">
    <location>
        <begin position="593"/>
        <end position="687"/>
    </location>
</feature>
<organism evidence="3 4">
    <name type="scientific">Pontixanthobacter gangjinensis</name>
    <dbReference type="NCBI Taxonomy" id="1028742"/>
    <lineage>
        <taxon>Bacteria</taxon>
        <taxon>Pseudomonadati</taxon>
        <taxon>Pseudomonadota</taxon>
        <taxon>Alphaproteobacteria</taxon>
        <taxon>Sphingomonadales</taxon>
        <taxon>Erythrobacteraceae</taxon>
        <taxon>Pontixanthobacter</taxon>
    </lineage>
</organism>
<evidence type="ECO:0000313" key="3">
    <source>
        <dbReference type="EMBL" id="MXO57631.1"/>
    </source>
</evidence>
<keyword evidence="1" id="KW-0732">Signal</keyword>
<reference evidence="3 4" key="1">
    <citation type="submission" date="2019-12" db="EMBL/GenBank/DDBJ databases">
        <title>Genomic-based taxomic classification of the family Erythrobacteraceae.</title>
        <authorList>
            <person name="Xu L."/>
        </authorList>
    </citation>
    <scope>NUCLEOTIDE SEQUENCE [LARGE SCALE GENOMIC DNA]</scope>
    <source>
        <strain evidence="3 4">JCM 17802</strain>
    </source>
</reference>
<feature type="signal peptide" evidence="1">
    <location>
        <begin position="1"/>
        <end position="43"/>
    </location>
</feature>
<evidence type="ECO:0000313" key="4">
    <source>
        <dbReference type="Proteomes" id="UP000468943"/>
    </source>
</evidence>
<dbReference type="RefSeq" id="WP_160598688.1">
    <property type="nucleotide sequence ID" value="NZ_WTYS01000001.1"/>
</dbReference>